<dbReference type="SUPFAM" id="SSF47598">
    <property type="entry name" value="Ribbon-helix-helix"/>
    <property type="match status" value="1"/>
</dbReference>
<organism evidence="1 2">
    <name type="scientific">Candidatus Collierbacteria bacterium CG_4_9_14_3_um_filter_43_16</name>
    <dbReference type="NCBI Taxonomy" id="1974532"/>
    <lineage>
        <taxon>Bacteria</taxon>
        <taxon>Candidatus Collieribacteriota</taxon>
    </lineage>
</organism>
<dbReference type="InterPro" id="IPR038296">
    <property type="entry name" value="ParD_sf"/>
</dbReference>
<dbReference type="InterPro" id="IPR010985">
    <property type="entry name" value="Ribbon_hlx_hlx"/>
</dbReference>
<evidence type="ECO:0000313" key="1">
    <source>
        <dbReference type="EMBL" id="PJB48286.1"/>
    </source>
</evidence>
<reference evidence="2" key="1">
    <citation type="submission" date="2017-09" db="EMBL/GenBank/DDBJ databases">
        <title>Depth-based differentiation of microbial function through sediment-hosted aquifers and enrichment of novel symbionts in the deep terrestrial subsurface.</title>
        <authorList>
            <person name="Probst A.J."/>
            <person name="Ladd B."/>
            <person name="Jarett J.K."/>
            <person name="Geller-Mcgrath D.E."/>
            <person name="Sieber C.M.K."/>
            <person name="Emerson J.B."/>
            <person name="Anantharaman K."/>
            <person name="Thomas B.C."/>
            <person name="Malmstrom R."/>
            <person name="Stieglmeier M."/>
            <person name="Klingl A."/>
            <person name="Woyke T."/>
            <person name="Ryan C.M."/>
            <person name="Banfield J.F."/>
        </authorList>
    </citation>
    <scope>NUCLEOTIDE SEQUENCE [LARGE SCALE GENOMIC DNA]</scope>
</reference>
<dbReference type="CDD" id="cd22231">
    <property type="entry name" value="RHH_NikR_HicB-like"/>
    <property type="match status" value="1"/>
</dbReference>
<evidence type="ECO:0000313" key="2">
    <source>
        <dbReference type="Proteomes" id="UP000231196"/>
    </source>
</evidence>
<gene>
    <name evidence="1" type="ORF">CO104_01615</name>
</gene>
<dbReference type="Gene3D" id="6.10.10.120">
    <property type="entry name" value="Antitoxin ParD1-like"/>
    <property type="match status" value="1"/>
</dbReference>
<dbReference type="AlphaFoldDB" id="A0A2M8BWQ8"/>
<protein>
    <recommendedName>
        <fullName evidence="3">Type II toxin-antitoxin system ParD family antitoxin</fullName>
    </recommendedName>
</protein>
<evidence type="ECO:0008006" key="3">
    <source>
        <dbReference type="Google" id="ProtNLM"/>
    </source>
</evidence>
<sequence length="67" mass="7703">MNISLPKPMAILIDQEVSTGKYASKSEFFRALFRDWSETKLARELKESRKEMRAGKGKLLRSLADLD</sequence>
<dbReference type="Proteomes" id="UP000231196">
    <property type="component" value="Unassembled WGS sequence"/>
</dbReference>
<dbReference type="GO" id="GO:0006355">
    <property type="term" value="P:regulation of DNA-templated transcription"/>
    <property type="evidence" value="ECO:0007669"/>
    <property type="project" value="InterPro"/>
</dbReference>
<proteinExistence type="predicted"/>
<dbReference type="EMBL" id="PFUC01000034">
    <property type="protein sequence ID" value="PJB48286.1"/>
    <property type="molecule type" value="Genomic_DNA"/>
</dbReference>
<comment type="caution">
    <text evidence="1">The sequence shown here is derived from an EMBL/GenBank/DDBJ whole genome shotgun (WGS) entry which is preliminary data.</text>
</comment>
<accession>A0A2M8BWQ8</accession>
<name>A0A2M8BWQ8_9BACT</name>